<dbReference type="PANTHER" id="PTHR31286:SF99">
    <property type="entry name" value="DUF4283 DOMAIN-CONTAINING PROTEIN"/>
    <property type="match status" value="1"/>
</dbReference>
<name>A0A1Q3CKL5_CEPFO</name>
<feature type="domain" description="DUF4283" evidence="1">
    <location>
        <begin position="2"/>
        <end position="46"/>
    </location>
</feature>
<dbReference type="InterPro" id="IPR040256">
    <property type="entry name" value="At4g02000-like"/>
</dbReference>
<dbReference type="Proteomes" id="UP000187406">
    <property type="component" value="Unassembled WGS sequence"/>
</dbReference>
<sequence>MELGNGYYLAKFDYMHDCTTVLTCGPWMIFGHCLLFQRWKPYFKPSLSTLKSTAMWIRLPELPLEFYDEDFLMSSGKLIGNPLRLDKNTTLAIRTRYARLCVDVDISKPLISKIEIEDLCNWLNTRGFTKYGSSVVELDIRLGTGLLKVLWMQRKIVQLLWNSLTIGAPKVETWNRNMVHG</sequence>
<evidence type="ECO:0000259" key="1">
    <source>
        <dbReference type="Pfam" id="PF14111"/>
    </source>
</evidence>
<evidence type="ECO:0000313" key="2">
    <source>
        <dbReference type="EMBL" id="GAV80786.1"/>
    </source>
</evidence>
<dbReference type="InParanoid" id="A0A1Q3CKL5"/>
<gene>
    <name evidence="2" type="ORF">CFOL_v3_24246</name>
</gene>
<dbReference type="AlphaFoldDB" id="A0A1Q3CKL5"/>
<dbReference type="Pfam" id="PF14111">
    <property type="entry name" value="DUF4283"/>
    <property type="match status" value="1"/>
</dbReference>
<proteinExistence type="predicted"/>
<protein>
    <submittedName>
        <fullName evidence="2">DUF4283 domain-containing protein</fullName>
    </submittedName>
</protein>
<reference evidence="3" key="1">
    <citation type="submission" date="2016-04" db="EMBL/GenBank/DDBJ databases">
        <title>Cephalotus genome sequencing.</title>
        <authorList>
            <person name="Fukushima K."/>
            <person name="Hasebe M."/>
            <person name="Fang X."/>
        </authorList>
    </citation>
    <scope>NUCLEOTIDE SEQUENCE [LARGE SCALE GENOMIC DNA]</scope>
    <source>
        <strain evidence="3">cv. St1</strain>
    </source>
</reference>
<dbReference type="EMBL" id="BDDD01002262">
    <property type="protein sequence ID" value="GAV80786.1"/>
    <property type="molecule type" value="Genomic_DNA"/>
</dbReference>
<keyword evidence="3" id="KW-1185">Reference proteome</keyword>
<comment type="caution">
    <text evidence="2">The sequence shown here is derived from an EMBL/GenBank/DDBJ whole genome shotgun (WGS) entry which is preliminary data.</text>
</comment>
<dbReference type="InterPro" id="IPR025558">
    <property type="entry name" value="DUF4283"/>
</dbReference>
<evidence type="ECO:0000313" key="3">
    <source>
        <dbReference type="Proteomes" id="UP000187406"/>
    </source>
</evidence>
<dbReference type="PANTHER" id="PTHR31286">
    <property type="entry name" value="GLYCINE-RICH CELL WALL STRUCTURAL PROTEIN 1.8-LIKE"/>
    <property type="match status" value="1"/>
</dbReference>
<organism evidence="2 3">
    <name type="scientific">Cephalotus follicularis</name>
    <name type="common">Albany pitcher plant</name>
    <dbReference type="NCBI Taxonomy" id="3775"/>
    <lineage>
        <taxon>Eukaryota</taxon>
        <taxon>Viridiplantae</taxon>
        <taxon>Streptophyta</taxon>
        <taxon>Embryophyta</taxon>
        <taxon>Tracheophyta</taxon>
        <taxon>Spermatophyta</taxon>
        <taxon>Magnoliopsida</taxon>
        <taxon>eudicotyledons</taxon>
        <taxon>Gunneridae</taxon>
        <taxon>Pentapetalae</taxon>
        <taxon>rosids</taxon>
        <taxon>fabids</taxon>
        <taxon>Oxalidales</taxon>
        <taxon>Cephalotaceae</taxon>
        <taxon>Cephalotus</taxon>
    </lineage>
</organism>
<accession>A0A1Q3CKL5</accession>
<dbReference type="OrthoDB" id="994333at2759"/>